<evidence type="ECO:0000256" key="5">
    <source>
        <dbReference type="ARBA" id="ARBA00022692"/>
    </source>
</evidence>
<dbReference type="eggNOG" id="COG0750">
    <property type="taxonomic scope" value="Bacteria"/>
</dbReference>
<keyword evidence="6 11" id="KW-0378">Hydrolase</keyword>
<dbReference type="InterPro" id="IPR041489">
    <property type="entry name" value="PDZ_6"/>
</dbReference>
<dbReference type="PATRIC" id="fig|1123501.6.peg.3808"/>
<dbReference type="InterPro" id="IPR001478">
    <property type="entry name" value="PDZ"/>
</dbReference>
<dbReference type="OrthoDB" id="9782003at2"/>
<evidence type="ECO:0000256" key="11">
    <source>
        <dbReference type="RuleBase" id="RU362031"/>
    </source>
</evidence>
<evidence type="ECO:0000313" key="14">
    <source>
        <dbReference type="Proteomes" id="UP000035100"/>
    </source>
</evidence>
<reference evidence="13 14" key="1">
    <citation type="submission" date="2013-01" db="EMBL/GenBank/DDBJ databases">
        <authorList>
            <person name="Fiebig A."/>
            <person name="Goeker M."/>
            <person name="Klenk H.-P.P."/>
        </authorList>
    </citation>
    <scope>NUCLEOTIDE SEQUENCE [LARGE SCALE GENOMIC DNA]</scope>
    <source>
        <strain evidence="13 14">DSM 24838</strain>
    </source>
</reference>
<dbReference type="STRING" id="1123501.Wenmar_03681"/>
<dbReference type="AlphaFoldDB" id="A0A0D0Q5F6"/>
<keyword evidence="10 11" id="KW-0472">Membrane</keyword>
<feature type="transmembrane region" description="Helical" evidence="11">
    <location>
        <begin position="106"/>
        <end position="132"/>
    </location>
</feature>
<keyword evidence="11" id="KW-0479">Metal-binding</keyword>
<dbReference type="GO" id="GO:0046872">
    <property type="term" value="F:metal ion binding"/>
    <property type="evidence" value="ECO:0007669"/>
    <property type="project" value="UniProtKB-KW"/>
</dbReference>
<evidence type="ECO:0000256" key="2">
    <source>
        <dbReference type="ARBA" id="ARBA00004141"/>
    </source>
</evidence>
<keyword evidence="14" id="KW-1185">Reference proteome</keyword>
<dbReference type="SUPFAM" id="SSF50156">
    <property type="entry name" value="PDZ domain-like"/>
    <property type="match status" value="2"/>
</dbReference>
<dbReference type="PANTHER" id="PTHR42837">
    <property type="entry name" value="REGULATOR OF SIGMA-E PROTEASE RSEP"/>
    <property type="match status" value="1"/>
</dbReference>
<comment type="similarity">
    <text evidence="3 11">Belongs to the peptidase M50B family.</text>
</comment>
<comment type="cofactor">
    <cofactor evidence="1 11">
        <name>Zn(2+)</name>
        <dbReference type="ChEBI" id="CHEBI:29105"/>
    </cofactor>
</comment>
<evidence type="ECO:0000256" key="3">
    <source>
        <dbReference type="ARBA" id="ARBA00007931"/>
    </source>
</evidence>
<evidence type="ECO:0000256" key="9">
    <source>
        <dbReference type="ARBA" id="ARBA00023049"/>
    </source>
</evidence>
<dbReference type="InterPro" id="IPR008915">
    <property type="entry name" value="Peptidase_M50"/>
</dbReference>
<comment type="caution">
    <text evidence="13">The sequence shown here is derived from an EMBL/GenBank/DDBJ whole genome shotgun (WGS) entry which is preliminary data.</text>
</comment>
<keyword evidence="7 11" id="KW-0862">Zinc</keyword>
<evidence type="ECO:0000256" key="10">
    <source>
        <dbReference type="ARBA" id="ARBA00023136"/>
    </source>
</evidence>
<name>A0A0D0Q5F6_9RHOB</name>
<gene>
    <name evidence="13" type="ORF">Wenmar_03681</name>
</gene>
<proteinExistence type="inferred from homology"/>
<accession>A0A0D0Q5F6</accession>
<feature type="transmembrane region" description="Helical" evidence="11">
    <location>
        <begin position="364"/>
        <end position="386"/>
    </location>
</feature>
<sequence length="436" mass="46559">MDLIQFLPSFGNLAFTLIAFIVAISIIVAVHEYGHYIVGRWSGIDAEVFSLGFGPVLFSRVDRRGTRWQFAALPFGGYVKFLGDANPASVGGARGGARNTMLGAPLWARAATVAAGPVFNFLFSFLIFAALLMSAGRPTVPMTVAEIRALPERYEVGLQPGDEILAVGGVELEDGLLPEDLPHSEVLDYRVRRDGAETVVEAPYPVLPILASITPNSAAMDAGLRSGDIVTAIDGREIWSFQQIYDAVVASEGRTLDLAIWRDGETFDVSVAPRRADLPLPEGGFETRWLLGATSDLFFTPATESPSLLQALWGGVAQVWFIITSSLSGLWHVVTGAISTCNLSGPVGIAETSGAMASQGTVSFLWFLAVISTAVGFLNLFPIPVLDGGHLMFHLWEGITGRMPSDGALRVLMAAGLAVVLTLMVFALANDLFLCP</sequence>
<feature type="domain" description="PDZ" evidence="12">
    <location>
        <begin position="166"/>
        <end position="264"/>
    </location>
</feature>
<dbReference type="InterPro" id="IPR036034">
    <property type="entry name" value="PDZ_sf"/>
</dbReference>
<dbReference type="Pfam" id="PF02163">
    <property type="entry name" value="Peptidase_M50"/>
    <property type="match status" value="1"/>
</dbReference>
<dbReference type="RefSeq" id="WP_018302450.1">
    <property type="nucleotide sequence ID" value="NZ_KB902284.1"/>
</dbReference>
<organism evidence="13 14">
    <name type="scientific">Wenxinia marina DSM 24838</name>
    <dbReference type="NCBI Taxonomy" id="1123501"/>
    <lineage>
        <taxon>Bacteria</taxon>
        <taxon>Pseudomonadati</taxon>
        <taxon>Pseudomonadota</taxon>
        <taxon>Alphaproteobacteria</taxon>
        <taxon>Rhodobacterales</taxon>
        <taxon>Roseobacteraceae</taxon>
        <taxon>Wenxinia</taxon>
    </lineage>
</organism>
<evidence type="ECO:0000256" key="6">
    <source>
        <dbReference type="ARBA" id="ARBA00022801"/>
    </source>
</evidence>
<feature type="transmembrane region" description="Helical" evidence="11">
    <location>
        <begin position="407"/>
        <end position="429"/>
    </location>
</feature>
<evidence type="ECO:0000313" key="13">
    <source>
        <dbReference type="EMBL" id="KIQ67722.1"/>
    </source>
</evidence>
<dbReference type="GO" id="GO:0006508">
    <property type="term" value="P:proteolysis"/>
    <property type="evidence" value="ECO:0007669"/>
    <property type="project" value="UniProtKB-KW"/>
</dbReference>
<dbReference type="CDD" id="cd06163">
    <property type="entry name" value="S2P-M50_PDZ_RseP-like"/>
    <property type="match status" value="1"/>
</dbReference>
<evidence type="ECO:0000256" key="7">
    <source>
        <dbReference type="ARBA" id="ARBA00022833"/>
    </source>
</evidence>
<feature type="transmembrane region" description="Helical" evidence="11">
    <location>
        <begin position="12"/>
        <end position="31"/>
    </location>
</feature>
<dbReference type="GO" id="GO:0004222">
    <property type="term" value="F:metalloendopeptidase activity"/>
    <property type="evidence" value="ECO:0007669"/>
    <property type="project" value="InterPro"/>
</dbReference>
<comment type="subcellular location">
    <subcellularLocation>
        <location evidence="2">Membrane</location>
        <topology evidence="2">Multi-pass membrane protein</topology>
    </subcellularLocation>
</comment>
<dbReference type="PANTHER" id="PTHR42837:SF2">
    <property type="entry name" value="MEMBRANE METALLOPROTEASE ARASP2, CHLOROPLASTIC-RELATED"/>
    <property type="match status" value="1"/>
</dbReference>
<dbReference type="CDD" id="cd23081">
    <property type="entry name" value="cpPDZ_EcRseP-like"/>
    <property type="match status" value="1"/>
</dbReference>
<dbReference type="SMART" id="SM00228">
    <property type="entry name" value="PDZ"/>
    <property type="match status" value="1"/>
</dbReference>
<protein>
    <recommendedName>
        <fullName evidence="11">Zinc metalloprotease</fullName>
        <ecNumber evidence="11">3.4.24.-</ecNumber>
    </recommendedName>
</protein>
<evidence type="ECO:0000256" key="1">
    <source>
        <dbReference type="ARBA" id="ARBA00001947"/>
    </source>
</evidence>
<keyword evidence="5 11" id="KW-0812">Transmembrane</keyword>
<dbReference type="EC" id="3.4.24.-" evidence="11"/>
<evidence type="ECO:0000259" key="12">
    <source>
        <dbReference type="SMART" id="SM00228"/>
    </source>
</evidence>
<evidence type="ECO:0000256" key="8">
    <source>
        <dbReference type="ARBA" id="ARBA00022989"/>
    </source>
</evidence>
<dbReference type="Gene3D" id="2.30.42.10">
    <property type="match status" value="1"/>
</dbReference>
<dbReference type="EMBL" id="AONG01000020">
    <property type="protein sequence ID" value="KIQ67722.1"/>
    <property type="molecule type" value="Genomic_DNA"/>
</dbReference>
<dbReference type="Pfam" id="PF17820">
    <property type="entry name" value="PDZ_6"/>
    <property type="match status" value="1"/>
</dbReference>
<dbReference type="Proteomes" id="UP000035100">
    <property type="component" value="Unassembled WGS sequence"/>
</dbReference>
<dbReference type="InterPro" id="IPR004387">
    <property type="entry name" value="Pept_M50_Zn"/>
</dbReference>
<evidence type="ECO:0000256" key="4">
    <source>
        <dbReference type="ARBA" id="ARBA00022670"/>
    </source>
</evidence>
<keyword evidence="4 13" id="KW-0645">Protease</keyword>
<keyword evidence="8 11" id="KW-1133">Transmembrane helix</keyword>
<keyword evidence="9 11" id="KW-0482">Metalloprotease</keyword>
<dbReference type="NCBIfam" id="TIGR00054">
    <property type="entry name" value="RIP metalloprotease RseP"/>
    <property type="match status" value="1"/>
</dbReference>
<dbReference type="GO" id="GO:0016020">
    <property type="term" value="C:membrane"/>
    <property type="evidence" value="ECO:0007669"/>
    <property type="project" value="UniProtKB-SubCell"/>
</dbReference>